<dbReference type="GO" id="GO:0046872">
    <property type="term" value="F:metal ion binding"/>
    <property type="evidence" value="ECO:0007669"/>
    <property type="project" value="UniProtKB-KW"/>
</dbReference>
<comment type="caution">
    <text evidence="14">Lacks conserved residue(s) required for the propagation of feature annotation.</text>
</comment>
<comment type="cofactor">
    <cofactor evidence="14">
        <name>[4Fe-4S] cluster</name>
        <dbReference type="ChEBI" id="CHEBI:49883"/>
    </cofactor>
    <text evidence="14">Binds 1 [4Fe-4S] cluster. The cluster is coordinated with 3 cysteines and an exchangeable S-adenosyl-L-methionine.</text>
</comment>
<evidence type="ECO:0000256" key="7">
    <source>
        <dbReference type="ARBA" id="ARBA00022679"/>
    </source>
</evidence>
<evidence type="ECO:0000256" key="9">
    <source>
        <dbReference type="ARBA" id="ARBA00022694"/>
    </source>
</evidence>
<comment type="catalytic activity">
    <reaction evidence="14">
        <text>adenosine(37) in tRNA + 2 reduced [2Fe-2S]-[ferredoxin] + 2 S-adenosyl-L-methionine = 2-methyladenosine(37) in tRNA + 5'-deoxyadenosine + L-methionine + 2 oxidized [2Fe-2S]-[ferredoxin] + S-adenosyl-L-homocysteine</text>
        <dbReference type="Rhea" id="RHEA:43332"/>
        <dbReference type="Rhea" id="RHEA-COMP:10000"/>
        <dbReference type="Rhea" id="RHEA-COMP:10001"/>
        <dbReference type="Rhea" id="RHEA-COMP:10162"/>
        <dbReference type="Rhea" id="RHEA-COMP:10485"/>
        <dbReference type="ChEBI" id="CHEBI:17319"/>
        <dbReference type="ChEBI" id="CHEBI:33737"/>
        <dbReference type="ChEBI" id="CHEBI:33738"/>
        <dbReference type="ChEBI" id="CHEBI:57844"/>
        <dbReference type="ChEBI" id="CHEBI:57856"/>
        <dbReference type="ChEBI" id="CHEBI:59789"/>
        <dbReference type="ChEBI" id="CHEBI:74411"/>
        <dbReference type="ChEBI" id="CHEBI:74497"/>
        <dbReference type="EC" id="2.1.1.192"/>
    </reaction>
</comment>
<dbReference type="InterPro" id="IPR048641">
    <property type="entry name" value="RlmN_N"/>
</dbReference>
<dbReference type="PIRSF" id="PIRSF006004">
    <property type="entry name" value="CHP00048"/>
    <property type="match status" value="1"/>
</dbReference>
<dbReference type="EC" id="2.1.1.192" evidence="14"/>
<dbReference type="Pfam" id="PF04055">
    <property type="entry name" value="Radical_SAM"/>
    <property type="match status" value="1"/>
</dbReference>
<dbReference type="SFLD" id="SFLDG01062">
    <property type="entry name" value="methyltransferase_(Class_A)"/>
    <property type="match status" value="1"/>
</dbReference>
<feature type="binding site" evidence="14">
    <location>
        <begin position="223"/>
        <end position="225"/>
    </location>
    <ligand>
        <name>S-adenosyl-L-methionine</name>
        <dbReference type="ChEBI" id="CHEBI:59789"/>
    </ligand>
</feature>
<evidence type="ECO:0000256" key="6">
    <source>
        <dbReference type="ARBA" id="ARBA00022603"/>
    </source>
</evidence>
<keyword evidence="7 14" id="KW-0808">Transferase</keyword>
<dbReference type="InterPro" id="IPR027492">
    <property type="entry name" value="RNA_MTrfase_RlmN"/>
</dbReference>
<gene>
    <name evidence="14 16" type="primary">rlmN</name>
    <name evidence="16" type="ORF">COA96_12280</name>
</gene>
<dbReference type="GO" id="GO:0051539">
    <property type="term" value="F:4 iron, 4 sulfur cluster binding"/>
    <property type="evidence" value="ECO:0007669"/>
    <property type="project" value="UniProtKB-UniRule"/>
</dbReference>
<feature type="active site" description="S-methylcysteine intermediate" evidence="14">
    <location>
        <position position="344"/>
    </location>
</feature>
<dbReference type="FunFam" id="3.20.20.70:FF:000008">
    <property type="entry name" value="Dual-specificity RNA methyltransferase RlmN"/>
    <property type="match status" value="1"/>
</dbReference>
<dbReference type="InterPro" id="IPR040072">
    <property type="entry name" value="Methyltransferase_A"/>
</dbReference>
<dbReference type="GO" id="GO:0005737">
    <property type="term" value="C:cytoplasm"/>
    <property type="evidence" value="ECO:0007669"/>
    <property type="project" value="UniProtKB-SubCell"/>
</dbReference>
<evidence type="ECO:0000256" key="13">
    <source>
        <dbReference type="ARBA" id="ARBA00023157"/>
    </source>
</evidence>
<dbReference type="SUPFAM" id="SSF102114">
    <property type="entry name" value="Radical SAM enzymes"/>
    <property type="match status" value="1"/>
</dbReference>
<evidence type="ECO:0000313" key="17">
    <source>
        <dbReference type="Proteomes" id="UP000218327"/>
    </source>
</evidence>
<keyword evidence="10 14" id="KW-0479">Metal-binding</keyword>
<protein>
    <recommendedName>
        <fullName evidence="14">Dual-specificity RNA methyltransferase RlmN</fullName>
        <ecNumber evidence="14">2.1.1.192</ecNumber>
    </recommendedName>
    <alternativeName>
        <fullName evidence="14">23S rRNA (adenine(2503)-C(2))-methyltransferase</fullName>
    </alternativeName>
    <alternativeName>
        <fullName evidence="14">23S rRNA m2A2503 methyltransferase</fullName>
    </alternativeName>
    <alternativeName>
        <fullName evidence="14">Ribosomal RNA large subunit methyltransferase N</fullName>
    </alternativeName>
    <alternativeName>
        <fullName evidence="14">tRNA (adenine(37)-C(2))-methyltransferase</fullName>
    </alternativeName>
    <alternativeName>
        <fullName evidence="14">tRNA m2A37 methyltransferase</fullName>
    </alternativeName>
</protein>
<feature type="binding site" evidence="14">
    <location>
        <position position="201"/>
    </location>
    <ligand>
        <name>S-adenosyl-L-methionine</name>
        <dbReference type="ChEBI" id="CHEBI:59789"/>
    </ligand>
</feature>
<keyword evidence="4 14" id="KW-0963">Cytoplasm</keyword>
<comment type="subcellular location">
    <subcellularLocation>
        <location evidence="1 14">Cytoplasm</location>
    </subcellularLocation>
</comment>
<proteinExistence type="inferred from homology"/>
<evidence type="ECO:0000256" key="2">
    <source>
        <dbReference type="ARBA" id="ARBA00007544"/>
    </source>
</evidence>
<feature type="binding site" evidence="14">
    <location>
        <position position="119"/>
    </location>
    <ligand>
        <name>[4Fe-4S] cluster</name>
        <dbReference type="ChEBI" id="CHEBI:49883"/>
        <note>4Fe-4S-S-AdoMet</note>
    </ligand>
</feature>
<keyword evidence="12 14" id="KW-0411">Iron-sulfur</keyword>
<accession>A0A2A5AVB4</accession>
<reference evidence="17" key="1">
    <citation type="submission" date="2017-08" db="EMBL/GenBank/DDBJ databases">
        <title>A dynamic microbial community with high functional redundancy inhabits the cold, oxic subseafloor aquifer.</title>
        <authorList>
            <person name="Tully B.J."/>
            <person name="Wheat C.G."/>
            <person name="Glazer B.T."/>
            <person name="Huber J.A."/>
        </authorList>
    </citation>
    <scope>NUCLEOTIDE SEQUENCE [LARGE SCALE GENOMIC DNA]</scope>
</reference>
<dbReference type="SFLD" id="SFLDF00275">
    <property type="entry name" value="adenosine_C2_methyltransferase"/>
    <property type="match status" value="1"/>
</dbReference>
<evidence type="ECO:0000256" key="3">
    <source>
        <dbReference type="ARBA" id="ARBA00022485"/>
    </source>
</evidence>
<dbReference type="GO" id="GO:0002935">
    <property type="term" value="F:tRNA (adenine(37)-C2)-methyltransferase activity"/>
    <property type="evidence" value="ECO:0007669"/>
    <property type="project" value="UniProtKB-UniRule"/>
</dbReference>
<dbReference type="PROSITE" id="PS51918">
    <property type="entry name" value="RADICAL_SAM"/>
    <property type="match status" value="1"/>
</dbReference>
<dbReference type="CDD" id="cd01335">
    <property type="entry name" value="Radical_SAM"/>
    <property type="match status" value="1"/>
</dbReference>
<keyword evidence="5 14" id="KW-0698">rRNA processing</keyword>
<dbReference type="GO" id="GO:0070040">
    <property type="term" value="F:rRNA (adenine(2503)-C2-)-methyltransferase activity"/>
    <property type="evidence" value="ECO:0007669"/>
    <property type="project" value="UniProtKB-UniRule"/>
</dbReference>
<dbReference type="EMBL" id="NVVJ01000042">
    <property type="protein sequence ID" value="PCJ23243.1"/>
    <property type="molecule type" value="Genomic_DNA"/>
</dbReference>
<dbReference type="GO" id="GO:0070475">
    <property type="term" value="P:rRNA base methylation"/>
    <property type="evidence" value="ECO:0007669"/>
    <property type="project" value="UniProtKB-UniRule"/>
</dbReference>
<dbReference type="AlphaFoldDB" id="A0A2A5AVB4"/>
<evidence type="ECO:0000256" key="14">
    <source>
        <dbReference type="HAMAP-Rule" id="MF_01849"/>
    </source>
</evidence>
<evidence type="ECO:0000256" key="5">
    <source>
        <dbReference type="ARBA" id="ARBA00022552"/>
    </source>
</evidence>
<keyword evidence="3 14" id="KW-0004">4Fe-4S</keyword>
<dbReference type="InterPro" id="IPR007197">
    <property type="entry name" value="rSAM"/>
</dbReference>
<evidence type="ECO:0000256" key="12">
    <source>
        <dbReference type="ARBA" id="ARBA00023014"/>
    </source>
</evidence>
<keyword evidence="13 14" id="KW-1015">Disulfide bond</keyword>
<keyword evidence="11 14" id="KW-0408">Iron</keyword>
<feature type="binding site" evidence="14">
    <location>
        <position position="115"/>
    </location>
    <ligand>
        <name>[4Fe-4S] cluster</name>
        <dbReference type="ChEBI" id="CHEBI:49883"/>
        <note>4Fe-4S-S-AdoMet</note>
    </ligand>
</feature>
<comment type="catalytic activity">
    <reaction evidence="14">
        <text>adenosine(2503) in 23S rRNA + 2 reduced [2Fe-2S]-[ferredoxin] + 2 S-adenosyl-L-methionine = 2-methyladenosine(2503) in 23S rRNA + 5'-deoxyadenosine + L-methionine + 2 oxidized [2Fe-2S]-[ferredoxin] + S-adenosyl-L-homocysteine</text>
        <dbReference type="Rhea" id="RHEA:42916"/>
        <dbReference type="Rhea" id="RHEA-COMP:10000"/>
        <dbReference type="Rhea" id="RHEA-COMP:10001"/>
        <dbReference type="Rhea" id="RHEA-COMP:10152"/>
        <dbReference type="Rhea" id="RHEA-COMP:10282"/>
        <dbReference type="ChEBI" id="CHEBI:17319"/>
        <dbReference type="ChEBI" id="CHEBI:33737"/>
        <dbReference type="ChEBI" id="CHEBI:33738"/>
        <dbReference type="ChEBI" id="CHEBI:57844"/>
        <dbReference type="ChEBI" id="CHEBI:57856"/>
        <dbReference type="ChEBI" id="CHEBI:59789"/>
        <dbReference type="ChEBI" id="CHEBI:74411"/>
        <dbReference type="ChEBI" id="CHEBI:74497"/>
        <dbReference type="EC" id="2.1.1.192"/>
    </reaction>
</comment>
<evidence type="ECO:0000256" key="4">
    <source>
        <dbReference type="ARBA" id="ARBA00022490"/>
    </source>
</evidence>
<evidence type="ECO:0000313" key="16">
    <source>
        <dbReference type="EMBL" id="PCJ23243.1"/>
    </source>
</evidence>
<comment type="miscellaneous">
    <text evidence="14">Reaction proceeds by a ping-pong mechanism involving intermediate methylation of a conserved cysteine residue.</text>
</comment>
<organism evidence="16 17">
    <name type="scientific">SAR86 cluster bacterium</name>
    <dbReference type="NCBI Taxonomy" id="2030880"/>
    <lineage>
        <taxon>Bacteria</taxon>
        <taxon>Pseudomonadati</taxon>
        <taxon>Pseudomonadota</taxon>
        <taxon>Gammaproteobacteria</taxon>
        <taxon>SAR86 cluster</taxon>
    </lineage>
</organism>
<dbReference type="InterPro" id="IPR013785">
    <property type="entry name" value="Aldolase_TIM"/>
</dbReference>
<keyword evidence="6 14" id="KW-0489">Methyltransferase</keyword>
<dbReference type="InterPro" id="IPR058240">
    <property type="entry name" value="rSAM_sf"/>
</dbReference>
<feature type="binding site" evidence="14">
    <location>
        <begin position="169"/>
        <end position="170"/>
    </location>
    <ligand>
        <name>S-adenosyl-L-methionine</name>
        <dbReference type="ChEBI" id="CHEBI:59789"/>
    </ligand>
</feature>
<feature type="binding site" evidence="14">
    <location>
        <position position="301"/>
    </location>
    <ligand>
        <name>S-adenosyl-L-methionine</name>
        <dbReference type="ChEBI" id="CHEBI:59789"/>
    </ligand>
</feature>
<feature type="active site" description="Proton acceptor" evidence="14">
    <location>
        <position position="95"/>
    </location>
</feature>
<dbReference type="GO" id="GO:0019843">
    <property type="term" value="F:rRNA binding"/>
    <property type="evidence" value="ECO:0007669"/>
    <property type="project" value="UniProtKB-UniRule"/>
</dbReference>
<dbReference type="HAMAP" id="MF_01849">
    <property type="entry name" value="RNA_methyltr_RlmN"/>
    <property type="match status" value="1"/>
</dbReference>
<dbReference type="PANTHER" id="PTHR30544:SF5">
    <property type="entry name" value="RADICAL SAM CORE DOMAIN-CONTAINING PROTEIN"/>
    <property type="match status" value="1"/>
</dbReference>
<dbReference type="Pfam" id="PF21016">
    <property type="entry name" value="RlmN_N"/>
    <property type="match status" value="1"/>
</dbReference>
<evidence type="ECO:0000256" key="11">
    <source>
        <dbReference type="ARBA" id="ARBA00023004"/>
    </source>
</evidence>
<evidence type="ECO:0000256" key="8">
    <source>
        <dbReference type="ARBA" id="ARBA00022691"/>
    </source>
</evidence>
<feature type="binding site" evidence="14">
    <location>
        <position position="122"/>
    </location>
    <ligand>
        <name>[4Fe-4S] cluster</name>
        <dbReference type="ChEBI" id="CHEBI:49883"/>
        <note>4Fe-4S-S-AdoMet</note>
    </ligand>
</feature>
<dbReference type="Proteomes" id="UP000218327">
    <property type="component" value="Unassembled WGS sequence"/>
</dbReference>
<name>A0A2A5AVB4_9GAMM</name>
<dbReference type="Gene3D" id="3.20.20.70">
    <property type="entry name" value="Aldolase class I"/>
    <property type="match status" value="1"/>
</dbReference>
<evidence type="ECO:0000259" key="15">
    <source>
        <dbReference type="PROSITE" id="PS51918"/>
    </source>
</evidence>
<dbReference type="NCBIfam" id="TIGR00048">
    <property type="entry name" value="rRNA_mod_RlmN"/>
    <property type="match status" value="1"/>
</dbReference>
<comment type="function">
    <text evidence="14">Specifically methylates position 2 of adenine 2503 in 23S rRNA and position 2 of adenine 37 in tRNAs. m2A2503 modification seems to play a crucial role in the proofreading step occurring at the peptidyl transferase center and thus would serve to optimize ribosomal fidelity.</text>
</comment>
<dbReference type="GO" id="GO:0000049">
    <property type="term" value="F:tRNA binding"/>
    <property type="evidence" value="ECO:0007669"/>
    <property type="project" value="UniProtKB-UniRule"/>
</dbReference>
<dbReference type="PANTHER" id="PTHR30544">
    <property type="entry name" value="23S RRNA METHYLTRANSFERASE"/>
    <property type="match status" value="1"/>
</dbReference>
<comment type="similarity">
    <text evidence="2 14">Belongs to the radical SAM superfamily. RlmN family.</text>
</comment>
<dbReference type="InterPro" id="IPR004383">
    <property type="entry name" value="rRNA_lsu_MTrfase_RlmN/Cfr"/>
</dbReference>
<evidence type="ECO:0000256" key="1">
    <source>
        <dbReference type="ARBA" id="ARBA00004496"/>
    </source>
</evidence>
<keyword evidence="8 14" id="KW-0949">S-adenosyl-L-methionine</keyword>
<evidence type="ECO:0000256" key="10">
    <source>
        <dbReference type="ARBA" id="ARBA00022723"/>
    </source>
</evidence>
<dbReference type="SFLD" id="SFLDS00029">
    <property type="entry name" value="Radical_SAM"/>
    <property type="match status" value="1"/>
</dbReference>
<dbReference type="Gene3D" id="1.10.150.530">
    <property type="match status" value="1"/>
</dbReference>
<feature type="domain" description="Radical SAM core" evidence="15">
    <location>
        <begin position="101"/>
        <end position="333"/>
    </location>
</feature>
<sequence length="384" mass="42279">MTETCKPNLAGLSLSKLQSLFVEAGEKPFRAGQVMKWIHQRGVLDIDLMTDISKDLREKLKSTTQISLPKILQDFESHDGSHKWIVQVASGSSVEMVFIPEAGRGTLCISSQAGCSLDCTFCATGKQGFNSNLTVAEIIGQLWWANSKLGCFDGTTERRVSNVVMMGMGEPLLNFDNVMDALSIMMEDCAYGLSKRKVTISTSGVVPAIDRLKDYTDASLAISLHAPNDELRSSIMPINKKYPIAELIRSVKGYMASLPDKRVPVIEYTMIAGVNDHRQHARDLAELLVQLPCKINLIPFNPFSLSDYKRPSDSSISNFRQILQKAGYIVTVRTTRGDDIGAACGQLVGDVNDQTRRSSRHRQNAANRKVFGSTDNLAVSADRV</sequence>
<comment type="caution">
    <text evidence="16">The sequence shown here is derived from an EMBL/GenBank/DDBJ whole genome shotgun (WGS) entry which is preliminary data.</text>
</comment>
<dbReference type="FunFam" id="1.10.150.530:FF:000003">
    <property type="entry name" value="Dual-specificity RNA methyltransferase RlmN"/>
    <property type="match status" value="1"/>
</dbReference>
<keyword evidence="9 14" id="KW-0819">tRNA processing</keyword>
<dbReference type="GO" id="GO:0030488">
    <property type="term" value="P:tRNA methylation"/>
    <property type="evidence" value="ECO:0007669"/>
    <property type="project" value="UniProtKB-UniRule"/>
</dbReference>